<dbReference type="Gene3D" id="3.20.20.70">
    <property type="entry name" value="Aldolase class I"/>
    <property type="match status" value="1"/>
</dbReference>
<sequence length="277" mass="30536">MNLNKEMVLKIIDNALREDIGTGDITTQAVIDQDQEMTADILAKEDGIIVGLDVAFWVFEYLDSSVEFRPLVKEGERVARGTVIAKVSGLTTSILTGERLALNFLQRMSGIATQTAYYRSLVKDYDVRIVDTRKTTPGLRILEKWAVKLGGGANHRFGLYDAVMIKDNHIRAVEGIQEAVKRARQNIPHTMKIEVETESLADVKEALAAKADIIMLDNMSFEMMEEAVRLIANKAIVEASGGITAENIIEVAKTGIDVISLGTLTHSIKSLDISLNF</sequence>
<feature type="binding site" evidence="13">
    <location>
        <position position="217"/>
    </location>
    <ligand>
        <name>substrate</name>
    </ligand>
</feature>
<keyword evidence="8 12" id="KW-0808">Transferase</keyword>
<dbReference type="InterPro" id="IPR027277">
    <property type="entry name" value="NadC/ModD"/>
</dbReference>
<keyword evidence="17" id="KW-1185">Reference proteome</keyword>
<dbReference type="InterPro" id="IPR004393">
    <property type="entry name" value="NadC"/>
</dbReference>
<dbReference type="GO" id="GO:0004514">
    <property type="term" value="F:nicotinate-nucleotide diphosphorylase (carboxylating) activity"/>
    <property type="evidence" value="ECO:0007669"/>
    <property type="project" value="UniProtKB-EC"/>
</dbReference>
<evidence type="ECO:0000256" key="5">
    <source>
        <dbReference type="ARBA" id="ARBA00011944"/>
    </source>
</evidence>
<evidence type="ECO:0000256" key="4">
    <source>
        <dbReference type="ARBA" id="ARBA00011218"/>
    </source>
</evidence>
<dbReference type="FunFam" id="3.20.20.70:FF:000030">
    <property type="entry name" value="Nicotinate-nucleotide pyrophosphorylase, carboxylating"/>
    <property type="match status" value="1"/>
</dbReference>
<feature type="binding site" evidence="13">
    <location>
        <position position="99"/>
    </location>
    <ligand>
        <name>substrate</name>
    </ligand>
</feature>
<dbReference type="GO" id="GO:0009435">
    <property type="term" value="P:NAD+ biosynthetic process"/>
    <property type="evidence" value="ECO:0007669"/>
    <property type="project" value="UniProtKB-UniPathway"/>
</dbReference>
<reference evidence="16 17" key="1">
    <citation type="submission" date="2019-03" db="EMBL/GenBank/DDBJ databases">
        <title>Subsurface microbial communities from deep shales in Ohio and West Virginia, USA.</title>
        <authorList>
            <person name="Wrighton K."/>
        </authorList>
    </citation>
    <scope>NUCLEOTIDE SEQUENCE [LARGE SCALE GENOMIC DNA]</scope>
    <source>
        <strain evidence="16 17">MSL 6dP</strain>
    </source>
</reference>
<evidence type="ECO:0000256" key="1">
    <source>
        <dbReference type="ARBA" id="ARBA00003237"/>
    </source>
</evidence>
<feature type="binding site" evidence="13">
    <location>
        <position position="196"/>
    </location>
    <ligand>
        <name>substrate</name>
    </ligand>
</feature>
<dbReference type="EMBL" id="SOEG01000032">
    <property type="protein sequence ID" value="TDX48222.1"/>
    <property type="molecule type" value="Genomic_DNA"/>
</dbReference>
<evidence type="ECO:0000256" key="10">
    <source>
        <dbReference type="ARBA" id="ARBA00047445"/>
    </source>
</evidence>
<accession>A0A4R8GR10</accession>
<dbReference type="InterPro" id="IPR013785">
    <property type="entry name" value="Aldolase_TIM"/>
</dbReference>
<organism evidence="16 17">
    <name type="scientific">Orenia marismortui</name>
    <dbReference type="NCBI Taxonomy" id="46469"/>
    <lineage>
        <taxon>Bacteria</taxon>
        <taxon>Bacillati</taxon>
        <taxon>Bacillota</taxon>
        <taxon>Clostridia</taxon>
        <taxon>Halanaerobiales</taxon>
        <taxon>Halobacteroidaceae</taxon>
        <taxon>Orenia</taxon>
    </lineage>
</organism>
<evidence type="ECO:0000256" key="11">
    <source>
        <dbReference type="ARBA" id="ARBA00069173"/>
    </source>
</evidence>
<dbReference type="InterPro" id="IPR037128">
    <property type="entry name" value="Quinolinate_PRibosylTase_N_sf"/>
</dbReference>
<evidence type="ECO:0000256" key="13">
    <source>
        <dbReference type="PIRSR" id="PIRSR006250-1"/>
    </source>
</evidence>
<dbReference type="Gene3D" id="3.90.1170.20">
    <property type="entry name" value="Quinolinate phosphoribosyl transferase, N-terminal domain"/>
    <property type="match status" value="1"/>
</dbReference>
<dbReference type="SUPFAM" id="SSF51690">
    <property type="entry name" value="Nicotinate/Quinolinate PRTase C-terminal domain-like"/>
    <property type="match status" value="1"/>
</dbReference>
<dbReference type="EC" id="2.4.2.19" evidence="5"/>
<dbReference type="UniPathway" id="UPA00253">
    <property type="reaction ID" value="UER00331"/>
</dbReference>
<keyword evidence="6" id="KW-0662">Pyridine nucleotide biosynthesis</keyword>
<evidence type="ECO:0000259" key="15">
    <source>
        <dbReference type="Pfam" id="PF02749"/>
    </source>
</evidence>
<dbReference type="InterPro" id="IPR022412">
    <property type="entry name" value="Quinolinate_PRibosylTrfase_N"/>
</dbReference>
<feature type="binding site" evidence="13">
    <location>
        <position position="156"/>
    </location>
    <ligand>
        <name>substrate</name>
    </ligand>
</feature>
<proteinExistence type="inferred from homology"/>
<feature type="binding site" evidence="13">
    <location>
        <position position="166"/>
    </location>
    <ligand>
        <name>substrate</name>
    </ligand>
</feature>
<feature type="domain" description="Quinolinate phosphoribosyl transferase C-terminal" evidence="14">
    <location>
        <begin position="111"/>
        <end position="275"/>
    </location>
</feature>
<evidence type="ECO:0000256" key="2">
    <source>
        <dbReference type="ARBA" id="ARBA00004893"/>
    </source>
</evidence>
<dbReference type="CDD" id="cd01572">
    <property type="entry name" value="QPRTase"/>
    <property type="match status" value="1"/>
</dbReference>
<feature type="binding site" evidence="13">
    <location>
        <begin position="261"/>
        <end position="263"/>
    </location>
    <ligand>
        <name>substrate</name>
    </ligand>
</feature>
<comment type="pathway">
    <text evidence="2">Cofactor biosynthesis; NAD(+) biosynthesis; nicotinate D-ribonucleotide from quinolinate: step 1/1.</text>
</comment>
<evidence type="ECO:0000256" key="9">
    <source>
        <dbReference type="ARBA" id="ARBA00033102"/>
    </source>
</evidence>
<comment type="caution">
    <text evidence="16">The sequence shown here is derived from an EMBL/GenBank/DDBJ whole genome shotgun (WGS) entry which is preliminary data.</text>
</comment>
<feature type="domain" description="Quinolinate phosphoribosyl transferase N-terminal" evidence="15">
    <location>
        <begin position="24"/>
        <end position="109"/>
    </location>
</feature>
<dbReference type="SUPFAM" id="SSF54675">
    <property type="entry name" value="Nicotinate/Quinolinate PRTase N-terminal domain-like"/>
    <property type="match status" value="1"/>
</dbReference>
<dbReference type="Pfam" id="PF01729">
    <property type="entry name" value="QRPTase_C"/>
    <property type="match status" value="1"/>
</dbReference>
<evidence type="ECO:0000313" key="17">
    <source>
        <dbReference type="Proteomes" id="UP000295832"/>
    </source>
</evidence>
<dbReference type="STRING" id="926561.GCA_000379025_02436"/>
<dbReference type="AlphaFoldDB" id="A0A4R8GR10"/>
<evidence type="ECO:0000256" key="12">
    <source>
        <dbReference type="PIRNR" id="PIRNR006250"/>
    </source>
</evidence>
<dbReference type="Pfam" id="PF02749">
    <property type="entry name" value="QRPTase_N"/>
    <property type="match status" value="1"/>
</dbReference>
<dbReference type="Proteomes" id="UP000295832">
    <property type="component" value="Unassembled WGS sequence"/>
</dbReference>
<dbReference type="NCBIfam" id="TIGR00078">
    <property type="entry name" value="nadC"/>
    <property type="match status" value="1"/>
</dbReference>
<evidence type="ECO:0000256" key="8">
    <source>
        <dbReference type="ARBA" id="ARBA00022679"/>
    </source>
</evidence>
<dbReference type="PANTHER" id="PTHR32179">
    <property type="entry name" value="NICOTINATE-NUCLEOTIDE PYROPHOSPHORYLASE [CARBOXYLATING]"/>
    <property type="match status" value="1"/>
</dbReference>
<comment type="subunit">
    <text evidence="4">Hexamer formed by 3 homodimers.</text>
</comment>
<comment type="function">
    <text evidence="1">Involved in the catabolism of quinolinic acid (QA).</text>
</comment>
<dbReference type="InterPro" id="IPR036068">
    <property type="entry name" value="Nicotinate_pribotase-like_C"/>
</dbReference>
<feature type="binding site" evidence="13">
    <location>
        <begin position="132"/>
        <end position="134"/>
    </location>
    <ligand>
        <name>substrate</name>
    </ligand>
</feature>
<protein>
    <recommendedName>
        <fullName evidence="11">Probable nicotinate-nucleotide pyrophosphorylase [carboxylating]</fullName>
        <ecNumber evidence="5">2.4.2.19</ecNumber>
    </recommendedName>
    <alternativeName>
        <fullName evidence="9">Quinolinate phosphoribosyltransferase [decarboxylating]</fullName>
    </alternativeName>
</protein>
<evidence type="ECO:0000256" key="7">
    <source>
        <dbReference type="ARBA" id="ARBA00022676"/>
    </source>
</evidence>
<dbReference type="RefSeq" id="WP_134118350.1">
    <property type="nucleotide sequence ID" value="NZ_SOEG01000032.1"/>
</dbReference>
<evidence type="ECO:0000256" key="3">
    <source>
        <dbReference type="ARBA" id="ARBA00009400"/>
    </source>
</evidence>
<keyword evidence="7 12" id="KW-0328">Glycosyltransferase</keyword>
<dbReference type="InterPro" id="IPR002638">
    <property type="entry name" value="Quinolinate_PRibosylTrfase_C"/>
</dbReference>
<dbReference type="PANTHER" id="PTHR32179:SF3">
    <property type="entry name" value="NICOTINATE-NUCLEOTIDE PYROPHOSPHORYLASE [CARBOXYLATING]"/>
    <property type="match status" value="1"/>
</dbReference>
<evidence type="ECO:0000256" key="6">
    <source>
        <dbReference type="ARBA" id="ARBA00022642"/>
    </source>
</evidence>
<comment type="catalytic activity">
    <reaction evidence="10">
        <text>nicotinate beta-D-ribonucleotide + CO2 + diphosphate = quinolinate + 5-phospho-alpha-D-ribose 1-diphosphate + 2 H(+)</text>
        <dbReference type="Rhea" id="RHEA:12733"/>
        <dbReference type="ChEBI" id="CHEBI:15378"/>
        <dbReference type="ChEBI" id="CHEBI:16526"/>
        <dbReference type="ChEBI" id="CHEBI:29959"/>
        <dbReference type="ChEBI" id="CHEBI:33019"/>
        <dbReference type="ChEBI" id="CHEBI:57502"/>
        <dbReference type="ChEBI" id="CHEBI:58017"/>
        <dbReference type="EC" id="2.4.2.19"/>
    </reaction>
</comment>
<dbReference type="GO" id="GO:0034213">
    <property type="term" value="P:quinolinate catabolic process"/>
    <property type="evidence" value="ECO:0007669"/>
    <property type="project" value="TreeGrafter"/>
</dbReference>
<dbReference type="GO" id="GO:0005737">
    <property type="term" value="C:cytoplasm"/>
    <property type="evidence" value="ECO:0007669"/>
    <property type="project" value="TreeGrafter"/>
</dbReference>
<dbReference type="PIRSF" id="PIRSF006250">
    <property type="entry name" value="NadC_ModD"/>
    <property type="match status" value="1"/>
</dbReference>
<gene>
    <name evidence="16" type="ORF">C7959_13217</name>
</gene>
<name>A0A4R8GR10_9FIRM</name>
<feature type="binding site" evidence="13">
    <location>
        <begin position="240"/>
        <end position="242"/>
    </location>
    <ligand>
        <name>substrate</name>
    </ligand>
</feature>
<evidence type="ECO:0000313" key="16">
    <source>
        <dbReference type="EMBL" id="TDX48222.1"/>
    </source>
</evidence>
<dbReference type="FunFam" id="3.90.1170.20:FF:000001">
    <property type="entry name" value="Nicotinate-nucleotide diphosphorylase (Carboxylating)"/>
    <property type="match status" value="1"/>
</dbReference>
<evidence type="ECO:0000259" key="14">
    <source>
        <dbReference type="Pfam" id="PF01729"/>
    </source>
</evidence>
<comment type="similarity">
    <text evidence="3 12">Belongs to the NadC/ModD family.</text>
</comment>